<gene>
    <name evidence="1" type="ORF">LSS_22940</name>
</gene>
<dbReference type="Proteomes" id="UP000035800">
    <property type="component" value="Chromosome I"/>
</dbReference>
<dbReference type="EMBL" id="CP006694">
    <property type="protein sequence ID" value="AIT11049.1"/>
    <property type="molecule type" value="Genomic_DNA"/>
</dbReference>
<reference evidence="1 2" key="2">
    <citation type="journal article" date="2014" name="Emerg. Microbes Infect.">
        <title>Potential impact on kidney infection: a whole-genome analysis of Leptospira santarosai serovar Shermani.</title>
        <authorList>
            <person name="Chou L.F."/>
            <person name="Chen T.W."/>
            <person name="Ko Y.C."/>
            <person name="Pan M.J."/>
            <person name="Tian Y.C."/>
            <person name="Chiu C.H."/>
            <person name="Tang P."/>
            <person name="Hung C.C."/>
            <person name="Yang C.W."/>
        </authorList>
    </citation>
    <scope>NUCLEOTIDE SEQUENCE</scope>
    <source>
        <strain evidence="1 2">LT 821</strain>
    </source>
</reference>
<proteinExistence type="predicted"/>
<dbReference type="KEGG" id="lst:LSS_22940"/>
<organism evidence="1 2">
    <name type="scientific">Leptospira santarosai serovar Shermani str. LT 821</name>
    <dbReference type="NCBI Taxonomy" id="758847"/>
    <lineage>
        <taxon>Bacteria</taxon>
        <taxon>Pseudomonadati</taxon>
        <taxon>Spirochaetota</taxon>
        <taxon>Spirochaetia</taxon>
        <taxon>Leptospirales</taxon>
        <taxon>Leptospiraceae</taxon>
        <taxon>Leptospira</taxon>
    </lineage>
</organism>
<protein>
    <submittedName>
        <fullName evidence="1">Uncharacterized protein</fullName>
    </submittedName>
</protein>
<reference evidence="1 2" key="1">
    <citation type="journal article" date="2012" name="Gene">
        <title>Sequence of Leptospira santarosai serovar Shermani genome and prediction of virulence-associated genes.</title>
        <authorList>
            <person name="Chou L.F."/>
            <person name="Chen Y.T."/>
            <person name="Lu C.W."/>
            <person name="Ko Y.C."/>
            <person name="Tang C.Y."/>
            <person name="Pan M.J."/>
            <person name="Tian Y.C."/>
            <person name="Chiu C.H."/>
            <person name="Hung C.C."/>
            <person name="Yang C.W."/>
        </authorList>
    </citation>
    <scope>NUCLEOTIDE SEQUENCE [LARGE SCALE GENOMIC DNA]</scope>
    <source>
        <strain evidence="1">LT 821</strain>
    </source>
</reference>
<evidence type="ECO:0000313" key="1">
    <source>
        <dbReference type="EMBL" id="AIT11049.1"/>
    </source>
</evidence>
<name>A0A097ESZ1_9LEPT</name>
<sequence>MKGAGLPRFWNEIRDCKSFKVGLISVCGFFKYRLEFYGIIIWISRSERILKCGLNL</sequence>
<accession>A0A097ESZ1</accession>
<dbReference type="AlphaFoldDB" id="A0A097ESZ1"/>
<evidence type="ECO:0000313" key="2">
    <source>
        <dbReference type="Proteomes" id="UP000035800"/>
    </source>
</evidence>